<dbReference type="InterPro" id="IPR018077">
    <property type="entry name" value="Glyco_hydro_fam25_subgr"/>
</dbReference>
<feature type="domain" description="LysM" evidence="4">
    <location>
        <begin position="304"/>
        <end position="348"/>
    </location>
</feature>
<dbReference type="SUPFAM" id="SSF51445">
    <property type="entry name" value="(Trans)glycosidases"/>
    <property type="match status" value="1"/>
</dbReference>
<dbReference type="SMART" id="SM00257">
    <property type="entry name" value="LysM"/>
    <property type="match status" value="1"/>
</dbReference>
<dbReference type="Pfam" id="PF01476">
    <property type="entry name" value="LysM"/>
    <property type="match status" value="1"/>
</dbReference>
<dbReference type="Proteomes" id="UP000095384">
    <property type="component" value="Unassembled WGS sequence"/>
</dbReference>
<evidence type="ECO:0000256" key="2">
    <source>
        <dbReference type="ARBA" id="ARBA00022801"/>
    </source>
</evidence>
<dbReference type="GO" id="GO:0016998">
    <property type="term" value="P:cell wall macromolecule catabolic process"/>
    <property type="evidence" value="ECO:0007669"/>
    <property type="project" value="InterPro"/>
</dbReference>
<keyword evidence="3 5" id="KW-0326">Glycosidase</keyword>
<dbReference type="PANTHER" id="PTHR34135:SF2">
    <property type="entry name" value="LYSOZYME"/>
    <property type="match status" value="1"/>
</dbReference>
<dbReference type="PROSITE" id="PS51904">
    <property type="entry name" value="GLYCOSYL_HYDROL_F25_2"/>
    <property type="match status" value="1"/>
</dbReference>
<comment type="similarity">
    <text evidence="1">Belongs to the glycosyl hydrolase 25 family.</text>
</comment>
<evidence type="ECO:0000259" key="4">
    <source>
        <dbReference type="PROSITE" id="PS51782"/>
    </source>
</evidence>
<reference evidence="5 6" key="1">
    <citation type="submission" date="2015-09" db="EMBL/GenBank/DDBJ databases">
        <authorList>
            <consortium name="Pathogen Informatics"/>
        </authorList>
    </citation>
    <scope>NUCLEOTIDE SEQUENCE [LARGE SCALE GENOMIC DNA]</scope>
    <source>
        <strain evidence="5 6">2789STDY5608860</strain>
    </source>
</reference>
<accession>A0A173Z5X0</accession>
<dbReference type="SUPFAM" id="SSF54106">
    <property type="entry name" value="LysM domain"/>
    <property type="match status" value="1"/>
</dbReference>
<dbReference type="InterPro" id="IPR002053">
    <property type="entry name" value="Glyco_hydro_25"/>
</dbReference>
<dbReference type="CDD" id="cd00118">
    <property type="entry name" value="LysM"/>
    <property type="match status" value="1"/>
</dbReference>
<dbReference type="Pfam" id="PF01183">
    <property type="entry name" value="Glyco_hydro_25"/>
    <property type="match status" value="1"/>
</dbReference>
<dbReference type="InterPro" id="IPR018392">
    <property type="entry name" value="LysM"/>
</dbReference>
<dbReference type="InterPro" id="IPR036779">
    <property type="entry name" value="LysM_dom_sf"/>
</dbReference>
<dbReference type="PANTHER" id="PTHR34135">
    <property type="entry name" value="LYSOZYME"/>
    <property type="match status" value="1"/>
</dbReference>
<dbReference type="EC" id="3.2.1.17" evidence="5"/>
<dbReference type="InterPro" id="IPR013168">
    <property type="entry name" value="Cpl_7_lyso_C"/>
</dbReference>
<keyword evidence="2 5" id="KW-0378">Hydrolase</keyword>
<dbReference type="EMBL" id="CYYW01000004">
    <property type="protein sequence ID" value="CUN70595.1"/>
    <property type="molecule type" value="Genomic_DNA"/>
</dbReference>
<evidence type="ECO:0000256" key="1">
    <source>
        <dbReference type="ARBA" id="ARBA00010646"/>
    </source>
</evidence>
<sequence>MGLNGIDISGWQEGIDLSAVAADFVIMKATQGTGFVSKDFVRQYQQAKENGKLVGCYHYAEGGDYVAEANHFLDVVGNRVGEAILCLDWEGQDNPTFGKNDFDWVKGFCDYVFSKTGVKPLVYIQKSAMERIDGIGDYGLWIAQYPDYTPTGYQETPWNEGAYACAIRQYSSVGQISGYNGNLDLDKFYGDADSWRAYAAINGENMSPEPTPQPVVNTPDGSTLELVERTMSGEFGDGDDRRANLGTRYDEVQSFINHIYEASANDLANEVLSGKYGNGDTRKVVLGDRYSEVQGIVNGEAEKKYYTIQSGDVLSKIAAANGTTVDNLVRLNGISNPDLIYAGTKIRVK</sequence>
<dbReference type="AlphaFoldDB" id="A0A173Z5X0"/>
<evidence type="ECO:0000256" key="3">
    <source>
        <dbReference type="ARBA" id="ARBA00023295"/>
    </source>
</evidence>
<dbReference type="GO" id="GO:0003796">
    <property type="term" value="F:lysozyme activity"/>
    <property type="evidence" value="ECO:0007669"/>
    <property type="project" value="UniProtKB-EC"/>
</dbReference>
<organism evidence="5 6">
    <name type="scientific">Agathobacter rectalis</name>
    <dbReference type="NCBI Taxonomy" id="39491"/>
    <lineage>
        <taxon>Bacteria</taxon>
        <taxon>Bacillati</taxon>
        <taxon>Bacillota</taxon>
        <taxon>Clostridia</taxon>
        <taxon>Lachnospirales</taxon>
        <taxon>Lachnospiraceae</taxon>
        <taxon>Agathobacter</taxon>
    </lineage>
</organism>
<dbReference type="Pfam" id="PF08230">
    <property type="entry name" value="CW_7"/>
    <property type="match status" value="2"/>
</dbReference>
<protein>
    <submittedName>
        <fullName evidence="5">Autolytic lysozyme</fullName>
        <ecNumber evidence="5">3.2.1.17</ecNumber>
    </submittedName>
</protein>
<gene>
    <name evidence="5" type="primary">lyc</name>
    <name evidence="5" type="ORF">ERS852417_00829</name>
</gene>
<proteinExistence type="inferred from homology"/>
<dbReference type="GO" id="GO:0009253">
    <property type="term" value="P:peptidoglycan catabolic process"/>
    <property type="evidence" value="ECO:0007669"/>
    <property type="project" value="InterPro"/>
</dbReference>
<dbReference type="SMART" id="SM00641">
    <property type="entry name" value="Glyco_25"/>
    <property type="match status" value="1"/>
</dbReference>
<dbReference type="RefSeq" id="WP_055223380.1">
    <property type="nucleotide sequence ID" value="NZ_CYYW01000004.1"/>
</dbReference>
<name>A0A173Z5X0_9FIRM</name>
<dbReference type="InterPro" id="IPR017853">
    <property type="entry name" value="GH"/>
</dbReference>
<dbReference type="SMART" id="SM01095">
    <property type="entry name" value="Cpl-7"/>
    <property type="match status" value="2"/>
</dbReference>
<dbReference type="GO" id="GO:0016052">
    <property type="term" value="P:carbohydrate catabolic process"/>
    <property type="evidence" value="ECO:0007669"/>
    <property type="project" value="TreeGrafter"/>
</dbReference>
<dbReference type="Gene3D" id="3.20.20.80">
    <property type="entry name" value="Glycosidases"/>
    <property type="match status" value="1"/>
</dbReference>
<dbReference type="Gene3D" id="3.10.350.10">
    <property type="entry name" value="LysM domain"/>
    <property type="match status" value="1"/>
</dbReference>
<evidence type="ECO:0000313" key="6">
    <source>
        <dbReference type="Proteomes" id="UP000095384"/>
    </source>
</evidence>
<dbReference type="PROSITE" id="PS51782">
    <property type="entry name" value="LYSM"/>
    <property type="match status" value="1"/>
</dbReference>
<evidence type="ECO:0000313" key="5">
    <source>
        <dbReference type="EMBL" id="CUN70595.1"/>
    </source>
</evidence>